<proteinExistence type="predicted"/>
<keyword evidence="3" id="KW-1185">Reference proteome</keyword>
<dbReference type="Pfam" id="PF12867">
    <property type="entry name" value="DinB_2"/>
    <property type="match status" value="1"/>
</dbReference>
<reference evidence="2 3" key="1">
    <citation type="submission" date="2020-08" db="EMBL/GenBank/DDBJ databases">
        <title>A Genomic Blueprint of the Chicken Gut Microbiome.</title>
        <authorList>
            <person name="Gilroy R."/>
            <person name="Ravi A."/>
            <person name="Getino M."/>
            <person name="Pursley I."/>
            <person name="Horton D.L."/>
            <person name="Alikhan N.-F."/>
            <person name="Baker D."/>
            <person name="Gharbi K."/>
            <person name="Hall N."/>
            <person name="Watson M."/>
            <person name="Adriaenssens E.M."/>
            <person name="Foster-Nyarko E."/>
            <person name="Jarju S."/>
            <person name="Secka A."/>
            <person name="Antonio M."/>
            <person name="Oren A."/>
            <person name="Chaudhuri R."/>
            <person name="La Ragione R.M."/>
            <person name="Hildebrand F."/>
            <person name="Pallen M.J."/>
        </authorList>
    </citation>
    <scope>NUCLEOTIDE SEQUENCE [LARGE SCALE GENOMIC DNA]</scope>
    <source>
        <strain evidence="2 3">Sa2BUA9</strain>
    </source>
</reference>
<dbReference type="SUPFAM" id="SSF109854">
    <property type="entry name" value="DinB/YfiT-like putative metalloenzymes"/>
    <property type="match status" value="1"/>
</dbReference>
<dbReference type="EMBL" id="JACSQO010000005">
    <property type="protein sequence ID" value="MBD7944688.1"/>
    <property type="molecule type" value="Genomic_DNA"/>
</dbReference>
<dbReference type="Gene3D" id="1.20.120.450">
    <property type="entry name" value="dinb family like domain"/>
    <property type="match status" value="1"/>
</dbReference>
<sequence length="154" mass="17753">MESLYQLNFARIYTLGRIKQCKEDMWDIKPKGFSNTVRWNVGHIYVQMEILVQKAIPTYSIVHPEWIQFFAPGTDPDEWQEVPPSKEELIVSLKDQLDRILALLAPNLQDYLIETLEIGNLHSMETVEAIVQFIVWHEGVHAGVIHSINQANAV</sequence>
<dbReference type="Proteomes" id="UP000640786">
    <property type="component" value="Unassembled WGS sequence"/>
</dbReference>
<dbReference type="InterPro" id="IPR034660">
    <property type="entry name" value="DinB/YfiT-like"/>
</dbReference>
<dbReference type="RefSeq" id="WP_144538365.1">
    <property type="nucleotide sequence ID" value="NZ_JACSQO010000005.1"/>
</dbReference>
<comment type="caution">
    <text evidence="2">The sequence shown here is derived from an EMBL/GenBank/DDBJ whole genome shotgun (WGS) entry which is preliminary data.</text>
</comment>
<name>A0ABR8RA63_9BACI</name>
<protein>
    <submittedName>
        <fullName evidence="2">DinB family protein</fullName>
    </submittedName>
</protein>
<evidence type="ECO:0000313" key="2">
    <source>
        <dbReference type="EMBL" id="MBD7944688.1"/>
    </source>
</evidence>
<evidence type="ECO:0000313" key="3">
    <source>
        <dbReference type="Proteomes" id="UP000640786"/>
    </source>
</evidence>
<evidence type="ECO:0000259" key="1">
    <source>
        <dbReference type="Pfam" id="PF12867"/>
    </source>
</evidence>
<dbReference type="InterPro" id="IPR024775">
    <property type="entry name" value="DinB-like"/>
</dbReference>
<organism evidence="2 3">
    <name type="scientific">Psychrobacillus faecigallinarum</name>
    <dbReference type="NCBI Taxonomy" id="2762235"/>
    <lineage>
        <taxon>Bacteria</taxon>
        <taxon>Bacillati</taxon>
        <taxon>Bacillota</taxon>
        <taxon>Bacilli</taxon>
        <taxon>Bacillales</taxon>
        <taxon>Bacillaceae</taxon>
        <taxon>Psychrobacillus</taxon>
    </lineage>
</organism>
<gene>
    <name evidence="2" type="ORF">H9650_11230</name>
</gene>
<feature type="domain" description="DinB-like" evidence="1">
    <location>
        <begin position="6"/>
        <end position="145"/>
    </location>
</feature>
<accession>A0ABR8RA63</accession>